<evidence type="ECO:0000256" key="5">
    <source>
        <dbReference type="ARBA" id="ARBA00023237"/>
    </source>
</evidence>
<dbReference type="RefSeq" id="WP_320183126.1">
    <property type="nucleotide sequence ID" value="NZ_CP138332.1"/>
</dbReference>
<evidence type="ECO:0000256" key="4">
    <source>
        <dbReference type="ARBA" id="ARBA00023136"/>
    </source>
</evidence>
<evidence type="ECO:0000256" key="6">
    <source>
        <dbReference type="SAM" id="SignalP"/>
    </source>
</evidence>
<protein>
    <submittedName>
        <fullName evidence="9">RagB/SusD family nutrient uptake outer membrane protein</fullName>
    </submittedName>
</protein>
<keyword evidence="3 6" id="KW-0732">Signal</keyword>
<dbReference type="Gene3D" id="1.25.40.390">
    <property type="match status" value="1"/>
</dbReference>
<evidence type="ECO:0000313" key="10">
    <source>
        <dbReference type="Proteomes" id="UP001597525"/>
    </source>
</evidence>
<evidence type="ECO:0000256" key="1">
    <source>
        <dbReference type="ARBA" id="ARBA00004442"/>
    </source>
</evidence>
<feature type="domain" description="SusD-like N-terminal" evidence="8">
    <location>
        <begin position="104"/>
        <end position="240"/>
    </location>
</feature>
<dbReference type="SUPFAM" id="SSF48452">
    <property type="entry name" value="TPR-like"/>
    <property type="match status" value="1"/>
</dbReference>
<dbReference type="EMBL" id="JBHUPB010000007">
    <property type="protein sequence ID" value="MFD2967850.1"/>
    <property type="molecule type" value="Genomic_DNA"/>
</dbReference>
<comment type="subcellular location">
    <subcellularLocation>
        <location evidence="1">Cell outer membrane</location>
    </subcellularLocation>
</comment>
<dbReference type="InterPro" id="IPR012944">
    <property type="entry name" value="SusD_RagB_dom"/>
</dbReference>
<name>A0ABW6BGM7_9SPHI</name>
<keyword evidence="10" id="KW-1185">Reference proteome</keyword>
<keyword evidence="4" id="KW-0472">Membrane</keyword>
<gene>
    <name evidence="9" type="ORF">ACFS7Y_10645</name>
</gene>
<organism evidence="9 10">
    <name type="scientific">Sphingobacterium bambusae</name>
    <dbReference type="NCBI Taxonomy" id="662858"/>
    <lineage>
        <taxon>Bacteria</taxon>
        <taxon>Pseudomonadati</taxon>
        <taxon>Bacteroidota</taxon>
        <taxon>Sphingobacteriia</taxon>
        <taxon>Sphingobacteriales</taxon>
        <taxon>Sphingobacteriaceae</taxon>
        <taxon>Sphingobacterium</taxon>
    </lineage>
</organism>
<accession>A0ABW6BGM7</accession>
<dbReference type="Proteomes" id="UP001597525">
    <property type="component" value="Unassembled WGS sequence"/>
</dbReference>
<evidence type="ECO:0000313" key="9">
    <source>
        <dbReference type="EMBL" id="MFD2967850.1"/>
    </source>
</evidence>
<reference evidence="10" key="1">
    <citation type="journal article" date="2019" name="Int. J. Syst. Evol. Microbiol.">
        <title>The Global Catalogue of Microorganisms (GCM) 10K type strain sequencing project: providing services to taxonomists for standard genome sequencing and annotation.</title>
        <authorList>
            <consortium name="The Broad Institute Genomics Platform"/>
            <consortium name="The Broad Institute Genome Sequencing Center for Infectious Disease"/>
            <person name="Wu L."/>
            <person name="Ma J."/>
        </authorList>
    </citation>
    <scope>NUCLEOTIDE SEQUENCE [LARGE SCALE GENOMIC DNA]</scope>
    <source>
        <strain evidence="10">KCTC 22814</strain>
    </source>
</reference>
<dbReference type="Pfam" id="PF14322">
    <property type="entry name" value="SusD-like_3"/>
    <property type="match status" value="1"/>
</dbReference>
<dbReference type="InterPro" id="IPR011990">
    <property type="entry name" value="TPR-like_helical_dom_sf"/>
</dbReference>
<evidence type="ECO:0000256" key="3">
    <source>
        <dbReference type="ARBA" id="ARBA00022729"/>
    </source>
</evidence>
<comment type="caution">
    <text evidence="9">The sequence shown here is derived from an EMBL/GenBank/DDBJ whole genome shotgun (WGS) entry which is preliminary data.</text>
</comment>
<feature type="chain" id="PRO_5047148778" evidence="6">
    <location>
        <begin position="24"/>
        <end position="536"/>
    </location>
</feature>
<sequence length="536" mass="61437">MNKILYAVARCLLVATTMLSVSCKDFLIEEPVNSTYSEAFWKSSRDLSSALAGNYALVRSVISSGNGGGPRYFMYGDAVARYYFTLQYTGDGLEGIQTGDYTFQYNVESFGDWRGYYKAVTMSNIILNRVPKIDNALLTDLANPEKFKNEIMGEAYFLRALVYFMMVRNWGDVPIVTEEYEDPISAPELARSPKAEVMALIEADCKKALELLDWNYTSLGDAKVTANKGSVEALLAHLYLWRATTTDVTTDQPNMQDVLAAETAIDAITTNGMYSQTDTANYYSTFIGKSREGIFEIAINDDVREGSNAHIGNMFLRTSHIQYYGTNSRAYVNLDYFSDHFYKFDKVWNWYWNATIGQWEWREGDVKVVDDKDVRLRKNFTDMATDRPTCIKYSNVSYRNTAQNQDAYLSNNIIIFRLSDMLLLKAEIALYKGNTLAAINIINSFRTRNGADPTAMLPTTLSKDEVLYEYALERGKEMYLEGHLMYDLIRTRQYANFVSWLSESRFRQEGFYWPVSPDLFRNNNKLTQTTYWRGKV</sequence>
<dbReference type="PROSITE" id="PS51257">
    <property type="entry name" value="PROKAR_LIPOPROTEIN"/>
    <property type="match status" value="1"/>
</dbReference>
<dbReference type="Pfam" id="PF07980">
    <property type="entry name" value="SusD_RagB"/>
    <property type="match status" value="1"/>
</dbReference>
<feature type="signal peptide" evidence="6">
    <location>
        <begin position="1"/>
        <end position="23"/>
    </location>
</feature>
<comment type="similarity">
    <text evidence="2">Belongs to the SusD family.</text>
</comment>
<feature type="domain" description="RagB/SusD" evidence="7">
    <location>
        <begin position="390"/>
        <end position="497"/>
    </location>
</feature>
<evidence type="ECO:0000259" key="8">
    <source>
        <dbReference type="Pfam" id="PF14322"/>
    </source>
</evidence>
<evidence type="ECO:0000259" key="7">
    <source>
        <dbReference type="Pfam" id="PF07980"/>
    </source>
</evidence>
<dbReference type="InterPro" id="IPR033985">
    <property type="entry name" value="SusD-like_N"/>
</dbReference>
<keyword evidence="5" id="KW-0998">Cell outer membrane</keyword>
<dbReference type="CDD" id="cd08977">
    <property type="entry name" value="SusD"/>
    <property type="match status" value="1"/>
</dbReference>
<proteinExistence type="inferred from homology"/>
<evidence type="ECO:0000256" key="2">
    <source>
        <dbReference type="ARBA" id="ARBA00006275"/>
    </source>
</evidence>